<dbReference type="GO" id="GO:0016491">
    <property type="term" value="F:oxidoreductase activity"/>
    <property type="evidence" value="ECO:0007669"/>
    <property type="project" value="TreeGrafter"/>
</dbReference>
<evidence type="ECO:0000313" key="1">
    <source>
        <dbReference type="EMBL" id="OLP88209.1"/>
    </source>
</evidence>
<name>A0A1Q9CZ55_SYMMI</name>
<proteinExistence type="predicted"/>
<dbReference type="PROSITE" id="PS51725">
    <property type="entry name" value="ABM"/>
    <property type="match status" value="2"/>
</dbReference>
<accession>A0A1Q9CZ55</accession>
<dbReference type="Pfam" id="PF03992">
    <property type="entry name" value="ABM"/>
    <property type="match status" value="2"/>
</dbReference>
<evidence type="ECO:0000313" key="2">
    <source>
        <dbReference type="Proteomes" id="UP000186817"/>
    </source>
</evidence>
<protein>
    <submittedName>
        <fullName evidence="1">Autoinducer 2-degrading protein LsrG</fullName>
    </submittedName>
</protein>
<dbReference type="InterPro" id="IPR050744">
    <property type="entry name" value="AI-2_Isomerase_LsrG"/>
</dbReference>
<dbReference type="EMBL" id="LSRX01000824">
    <property type="protein sequence ID" value="OLP88209.1"/>
    <property type="molecule type" value="Genomic_DNA"/>
</dbReference>
<dbReference type="SUPFAM" id="SSF54909">
    <property type="entry name" value="Dimeric alpha+beta barrel"/>
    <property type="match status" value="2"/>
</dbReference>
<sequence>MAGTRHGSTSRRLRFVSAAFVACCLLEGTSFVGNGSLPMLPKLPKSRALSQTQLAATPSQRVAYAAVVQVQVKEGQEENFLEASLQNARKSKGEPLNQRFDVLQQRDSPGNFALVEIYRNADGPAGHKETLHYQQWRDDVADMMAVPRTAVQYDTVFPGKATDYHPATLMLERSQGAADVDVTHVVVKVKPGAEKAFKKATRANAMESVKEYGNLRFDVLQSVDDPTDFLLIEVYRTAADAAKHKNTQHYLEWRSTVAFMMAEPREGKKYVTHFPSVPAAWKVAEGVI</sequence>
<dbReference type="AlphaFoldDB" id="A0A1Q9CZ55"/>
<dbReference type="PANTHER" id="PTHR33336">
    <property type="entry name" value="QUINOL MONOOXYGENASE YGIN-RELATED"/>
    <property type="match status" value="1"/>
</dbReference>
<organism evidence="1 2">
    <name type="scientific">Symbiodinium microadriaticum</name>
    <name type="common">Dinoflagellate</name>
    <name type="synonym">Zooxanthella microadriatica</name>
    <dbReference type="NCBI Taxonomy" id="2951"/>
    <lineage>
        <taxon>Eukaryota</taxon>
        <taxon>Sar</taxon>
        <taxon>Alveolata</taxon>
        <taxon>Dinophyceae</taxon>
        <taxon>Suessiales</taxon>
        <taxon>Symbiodiniaceae</taxon>
        <taxon>Symbiodinium</taxon>
    </lineage>
</organism>
<gene>
    <name evidence="1" type="primary">lsrG</name>
    <name evidence="1" type="ORF">AK812_SmicGene30473</name>
</gene>
<dbReference type="InterPro" id="IPR007138">
    <property type="entry name" value="ABM_dom"/>
</dbReference>
<keyword evidence="2" id="KW-1185">Reference proteome</keyword>
<dbReference type="Proteomes" id="UP000186817">
    <property type="component" value="Unassembled WGS sequence"/>
</dbReference>
<comment type="caution">
    <text evidence="1">The sequence shown here is derived from an EMBL/GenBank/DDBJ whole genome shotgun (WGS) entry which is preliminary data.</text>
</comment>
<reference evidence="1 2" key="1">
    <citation type="submission" date="2016-02" db="EMBL/GenBank/DDBJ databases">
        <title>Genome analysis of coral dinoflagellate symbionts highlights evolutionary adaptations to a symbiotic lifestyle.</title>
        <authorList>
            <person name="Aranda M."/>
            <person name="Li Y."/>
            <person name="Liew Y.J."/>
            <person name="Baumgarten S."/>
            <person name="Simakov O."/>
            <person name="Wilson M."/>
            <person name="Piel J."/>
            <person name="Ashoor H."/>
            <person name="Bougouffa S."/>
            <person name="Bajic V.B."/>
            <person name="Ryu T."/>
            <person name="Ravasi T."/>
            <person name="Bayer T."/>
            <person name="Micklem G."/>
            <person name="Kim H."/>
            <person name="Bhak J."/>
            <person name="Lajeunesse T.C."/>
            <person name="Voolstra C.R."/>
        </authorList>
    </citation>
    <scope>NUCLEOTIDE SEQUENCE [LARGE SCALE GENOMIC DNA]</scope>
    <source>
        <strain evidence="1 2">CCMP2467</strain>
    </source>
</reference>
<dbReference type="InterPro" id="IPR011008">
    <property type="entry name" value="Dimeric_a/b-barrel"/>
</dbReference>
<dbReference type="Gene3D" id="3.30.70.100">
    <property type="match status" value="2"/>
</dbReference>
<dbReference type="OMA" id="CEDECET"/>
<dbReference type="GO" id="GO:0005829">
    <property type="term" value="C:cytosol"/>
    <property type="evidence" value="ECO:0007669"/>
    <property type="project" value="TreeGrafter"/>
</dbReference>
<dbReference type="OrthoDB" id="417979at2759"/>
<dbReference type="PANTHER" id="PTHR33336:SF1">
    <property type="entry name" value="(4S)-4-HYDROXY-5-PHOSPHONOOXYPENTANE-2,3-DIONE ISOMERASE"/>
    <property type="match status" value="1"/>
</dbReference>